<dbReference type="Proteomes" id="UP000054549">
    <property type="component" value="Unassembled WGS sequence"/>
</dbReference>
<dbReference type="EMBL" id="KN818425">
    <property type="protein sequence ID" value="KIL56390.1"/>
    <property type="molecule type" value="Genomic_DNA"/>
</dbReference>
<reference evidence="2 3" key="1">
    <citation type="submission" date="2014-04" db="EMBL/GenBank/DDBJ databases">
        <title>Evolutionary Origins and Diversification of the Mycorrhizal Mutualists.</title>
        <authorList>
            <consortium name="DOE Joint Genome Institute"/>
            <consortium name="Mycorrhizal Genomics Consortium"/>
            <person name="Kohler A."/>
            <person name="Kuo A."/>
            <person name="Nagy L.G."/>
            <person name="Floudas D."/>
            <person name="Copeland A."/>
            <person name="Barry K.W."/>
            <person name="Cichocki N."/>
            <person name="Veneault-Fourrey C."/>
            <person name="LaButti K."/>
            <person name="Lindquist E.A."/>
            <person name="Lipzen A."/>
            <person name="Lundell T."/>
            <person name="Morin E."/>
            <person name="Murat C."/>
            <person name="Riley R."/>
            <person name="Ohm R."/>
            <person name="Sun H."/>
            <person name="Tunlid A."/>
            <person name="Henrissat B."/>
            <person name="Grigoriev I.V."/>
            <person name="Hibbett D.S."/>
            <person name="Martin F."/>
        </authorList>
    </citation>
    <scope>NUCLEOTIDE SEQUENCE [LARGE SCALE GENOMIC DNA]</scope>
    <source>
        <strain evidence="2 3">Koide BX008</strain>
    </source>
</reference>
<dbReference type="OrthoDB" id="10253254at2759"/>
<evidence type="ECO:0000313" key="2">
    <source>
        <dbReference type="EMBL" id="KIL56390.1"/>
    </source>
</evidence>
<dbReference type="InterPro" id="IPR011709">
    <property type="entry name" value="DEAD-box_helicase_OB_fold"/>
</dbReference>
<evidence type="ECO:0000259" key="1">
    <source>
        <dbReference type="Pfam" id="PF07717"/>
    </source>
</evidence>
<proteinExistence type="predicted"/>
<accession>A0A0C2S176</accession>
<name>A0A0C2S176_AMAMK</name>
<gene>
    <name evidence="2" type="ORF">M378DRAFT_524087</name>
</gene>
<dbReference type="Pfam" id="PF07717">
    <property type="entry name" value="OB_NTP_bind"/>
    <property type="match status" value="1"/>
</dbReference>
<sequence>MHVAGGNGKKNNYVRVKEKDQFILHWSSVLQLQGLTPKWIMFHELFLNSVATTWIATEVFSEWLLEIAPDNHNPSDTLPDGGISELKAILDETETKSLSTPSCHSFMLPTRPRNCYSRL</sequence>
<organism evidence="2 3">
    <name type="scientific">Amanita muscaria (strain Koide BX008)</name>
    <dbReference type="NCBI Taxonomy" id="946122"/>
    <lineage>
        <taxon>Eukaryota</taxon>
        <taxon>Fungi</taxon>
        <taxon>Dikarya</taxon>
        <taxon>Basidiomycota</taxon>
        <taxon>Agaricomycotina</taxon>
        <taxon>Agaricomycetes</taxon>
        <taxon>Agaricomycetidae</taxon>
        <taxon>Agaricales</taxon>
        <taxon>Pluteineae</taxon>
        <taxon>Amanitaceae</taxon>
        <taxon>Amanita</taxon>
    </lineage>
</organism>
<feature type="domain" description="DEAD-box helicase OB fold" evidence="1">
    <location>
        <begin position="2"/>
        <end position="69"/>
    </location>
</feature>
<evidence type="ECO:0000313" key="3">
    <source>
        <dbReference type="Proteomes" id="UP000054549"/>
    </source>
</evidence>
<keyword evidence="3" id="KW-1185">Reference proteome</keyword>
<protein>
    <recommendedName>
        <fullName evidence="1">DEAD-box helicase OB fold domain-containing protein</fullName>
    </recommendedName>
</protein>
<dbReference type="InParanoid" id="A0A0C2S176"/>
<dbReference type="AlphaFoldDB" id="A0A0C2S176"/>
<dbReference type="HOGENOM" id="CLU_2060899_0_0_1"/>